<dbReference type="InterPro" id="IPR011083">
    <property type="entry name" value="Phage_tail_collar_dom"/>
</dbReference>
<dbReference type="Gene3D" id="3.90.1340.10">
    <property type="entry name" value="Phage tail collar domain"/>
    <property type="match status" value="1"/>
</dbReference>
<dbReference type="SUPFAM" id="SSF88874">
    <property type="entry name" value="Receptor-binding domain of short tail fibre protein gp12"/>
    <property type="match status" value="1"/>
</dbReference>
<dbReference type="Proteomes" id="UP000604341">
    <property type="component" value="Unassembled WGS sequence"/>
</dbReference>
<feature type="domain" description="Phage tail collar" evidence="1">
    <location>
        <begin position="6"/>
        <end position="62"/>
    </location>
</feature>
<evidence type="ECO:0000259" key="1">
    <source>
        <dbReference type="Pfam" id="PF07484"/>
    </source>
</evidence>
<name>A0ABQ2FRD6_9DEIO</name>
<dbReference type="InterPro" id="IPR037053">
    <property type="entry name" value="Phage_tail_collar_dom_sf"/>
</dbReference>
<proteinExistence type="predicted"/>
<dbReference type="RefSeq" id="WP_229784847.1">
    <property type="nucleotide sequence ID" value="NZ_BMPE01000032.1"/>
</dbReference>
<organism evidence="2 3">
    <name type="scientific">Deinococcus radiotolerans</name>
    <dbReference type="NCBI Taxonomy" id="1309407"/>
    <lineage>
        <taxon>Bacteria</taxon>
        <taxon>Thermotogati</taxon>
        <taxon>Deinococcota</taxon>
        <taxon>Deinococci</taxon>
        <taxon>Deinococcales</taxon>
        <taxon>Deinococcaceae</taxon>
        <taxon>Deinococcus</taxon>
    </lineage>
</organism>
<evidence type="ECO:0000313" key="2">
    <source>
        <dbReference type="EMBL" id="GGL19404.1"/>
    </source>
</evidence>
<reference evidence="3" key="1">
    <citation type="journal article" date="2019" name="Int. J. Syst. Evol. Microbiol.">
        <title>The Global Catalogue of Microorganisms (GCM) 10K type strain sequencing project: providing services to taxonomists for standard genome sequencing and annotation.</title>
        <authorList>
            <consortium name="The Broad Institute Genomics Platform"/>
            <consortium name="The Broad Institute Genome Sequencing Center for Infectious Disease"/>
            <person name="Wu L."/>
            <person name="Ma J."/>
        </authorList>
    </citation>
    <scope>NUCLEOTIDE SEQUENCE [LARGE SCALE GENOMIC DNA]</scope>
    <source>
        <strain evidence="3">JCM 19173</strain>
    </source>
</reference>
<dbReference type="EMBL" id="BMPE01000032">
    <property type="protein sequence ID" value="GGL19404.1"/>
    <property type="molecule type" value="Genomic_DNA"/>
</dbReference>
<comment type="caution">
    <text evidence="2">The sequence shown here is derived from an EMBL/GenBank/DDBJ whole genome shotgun (WGS) entry which is preliminary data.</text>
</comment>
<evidence type="ECO:0000313" key="3">
    <source>
        <dbReference type="Proteomes" id="UP000604341"/>
    </source>
</evidence>
<accession>A0ABQ2FRD6</accession>
<sequence>MTPHIGEIRLFAGSFEPDGWMFCMGQLVPIEAYDLLFNLIGTTYGGDGETTFALPDLRSRVPVHQGNGYEVAQSGGAEQVTLKIQQIPGHSHVLQASTNLGSAVTPSGNVLAQTAGGIQLYYEGQASEPLAPQAALAAGDSQPHTNLQPYLAMNFIISLSGLFPSPT</sequence>
<gene>
    <name evidence="2" type="ORF">GCM10010844_42930</name>
</gene>
<protein>
    <submittedName>
        <fullName evidence="2">Tail Collar domain-containing protein</fullName>
    </submittedName>
</protein>
<keyword evidence="3" id="KW-1185">Reference proteome</keyword>
<dbReference type="Pfam" id="PF07484">
    <property type="entry name" value="Collar"/>
    <property type="match status" value="1"/>
</dbReference>